<dbReference type="InterPro" id="IPR017946">
    <property type="entry name" value="PLC-like_Pdiesterase_TIM-brl"/>
</dbReference>
<evidence type="ECO:0000256" key="6">
    <source>
        <dbReference type="ARBA" id="ARBA00047512"/>
    </source>
</evidence>
<accession>A0A2B7Y4B1</accession>
<dbReference type="PANTHER" id="PTHR43620">
    <property type="entry name" value="GLYCEROPHOSPHORYL DIESTER PHOSPHODIESTERASE"/>
    <property type="match status" value="1"/>
</dbReference>
<evidence type="ECO:0000256" key="2">
    <source>
        <dbReference type="ARBA" id="ARBA00012247"/>
    </source>
</evidence>
<evidence type="ECO:0000259" key="8">
    <source>
        <dbReference type="PROSITE" id="PS51704"/>
    </source>
</evidence>
<dbReference type="GO" id="GO:0006629">
    <property type="term" value="P:lipid metabolic process"/>
    <property type="evidence" value="ECO:0007669"/>
    <property type="project" value="InterPro"/>
</dbReference>
<dbReference type="EMBL" id="PDNA01000082">
    <property type="protein sequence ID" value="PGH15517.1"/>
    <property type="molecule type" value="Genomic_DNA"/>
</dbReference>
<evidence type="ECO:0000256" key="4">
    <source>
        <dbReference type="ARBA" id="ARBA00022798"/>
    </source>
</evidence>
<keyword evidence="10" id="KW-1185">Reference proteome</keyword>
<dbReference type="GO" id="GO:0006071">
    <property type="term" value="P:glycerol metabolic process"/>
    <property type="evidence" value="ECO:0007669"/>
    <property type="project" value="UniProtKB-KW"/>
</dbReference>
<dbReference type="Proteomes" id="UP000224634">
    <property type="component" value="Unassembled WGS sequence"/>
</dbReference>
<keyword evidence="5" id="KW-0378">Hydrolase</keyword>
<evidence type="ECO:0000256" key="7">
    <source>
        <dbReference type="SAM" id="SignalP"/>
    </source>
</evidence>
<gene>
    <name evidence="9" type="ORF">AJ80_05534</name>
</gene>
<dbReference type="PANTHER" id="PTHR43620:SF7">
    <property type="entry name" value="GLYCEROPHOSPHODIESTER PHOSPHODIESTERASE GDPD5-RELATED"/>
    <property type="match status" value="1"/>
</dbReference>
<reference evidence="9 10" key="1">
    <citation type="submission" date="2017-10" db="EMBL/GenBank/DDBJ databases">
        <title>Comparative genomics in systemic dimorphic fungi from Ajellomycetaceae.</title>
        <authorList>
            <person name="Munoz J.F."/>
            <person name="Mcewen J.G."/>
            <person name="Clay O.K."/>
            <person name="Cuomo C.A."/>
        </authorList>
    </citation>
    <scope>NUCLEOTIDE SEQUENCE [LARGE SCALE GENOMIC DNA]</scope>
    <source>
        <strain evidence="9 10">UAMH7299</strain>
    </source>
</reference>
<comment type="catalytic activity">
    <reaction evidence="6">
        <text>a sn-glycero-3-phosphodiester + H2O = an alcohol + sn-glycerol 3-phosphate + H(+)</text>
        <dbReference type="Rhea" id="RHEA:12969"/>
        <dbReference type="ChEBI" id="CHEBI:15377"/>
        <dbReference type="ChEBI" id="CHEBI:15378"/>
        <dbReference type="ChEBI" id="CHEBI:30879"/>
        <dbReference type="ChEBI" id="CHEBI:57597"/>
        <dbReference type="ChEBI" id="CHEBI:83408"/>
        <dbReference type="EC" id="3.1.4.46"/>
    </reaction>
</comment>
<dbReference type="GO" id="GO:0008889">
    <property type="term" value="F:glycerophosphodiester phosphodiesterase activity"/>
    <property type="evidence" value="ECO:0007669"/>
    <property type="project" value="UniProtKB-EC"/>
</dbReference>
<dbReference type="EC" id="3.1.4.46" evidence="2"/>
<dbReference type="AlphaFoldDB" id="A0A2B7Y4B1"/>
<dbReference type="InterPro" id="IPR030395">
    <property type="entry name" value="GP_PDE_dom"/>
</dbReference>
<protein>
    <recommendedName>
        <fullName evidence="2">glycerophosphodiester phosphodiesterase</fullName>
        <ecNumber evidence="2">3.1.4.46</ecNumber>
    </recommendedName>
</protein>
<evidence type="ECO:0000313" key="10">
    <source>
        <dbReference type="Proteomes" id="UP000224634"/>
    </source>
</evidence>
<comment type="similarity">
    <text evidence="1">Belongs to the glycerophosphoryl diester phosphodiesterase family.</text>
</comment>
<keyword evidence="3 7" id="KW-0732">Signal</keyword>
<dbReference type="OrthoDB" id="1058301at2759"/>
<dbReference type="Pfam" id="PF03009">
    <property type="entry name" value="GDPD"/>
    <property type="match status" value="1"/>
</dbReference>
<keyword evidence="4" id="KW-0319">Glycerol metabolism</keyword>
<dbReference type="PROSITE" id="PS51704">
    <property type="entry name" value="GP_PDE"/>
    <property type="match status" value="1"/>
</dbReference>
<evidence type="ECO:0000256" key="3">
    <source>
        <dbReference type="ARBA" id="ARBA00022729"/>
    </source>
</evidence>
<evidence type="ECO:0000256" key="5">
    <source>
        <dbReference type="ARBA" id="ARBA00022801"/>
    </source>
</evidence>
<dbReference type="SUPFAM" id="SSF51695">
    <property type="entry name" value="PLC-like phosphodiesterases"/>
    <property type="match status" value="1"/>
</dbReference>
<proteinExistence type="inferred from homology"/>
<organism evidence="9 10">
    <name type="scientific">Polytolypa hystricis (strain UAMH7299)</name>
    <dbReference type="NCBI Taxonomy" id="1447883"/>
    <lineage>
        <taxon>Eukaryota</taxon>
        <taxon>Fungi</taxon>
        <taxon>Dikarya</taxon>
        <taxon>Ascomycota</taxon>
        <taxon>Pezizomycotina</taxon>
        <taxon>Eurotiomycetes</taxon>
        <taxon>Eurotiomycetidae</taxon>
        <taxon>Onygenales</taxon>
        <taxon>Onygenales incertae sedis</taxon>
        <taxon>Polytolypa</taxon>
    </lineage>
</organism>
<dbReference type="STRING" id="1447883.A0A2B7Y4B1"/>
<evidence type="ECO:0000256" key="1">
    <source>
        <dbReference type="ARBA" id="ARBA00007277"/>
    </source>
</evidence>
<sequence length="418" mass="46067">MHLPHLTLTLGFAAALVTAAPKPSHGSQQKITNLQFGSRPYYLVDDMDASPLKRKLESCSEKRMKRPSDFSISHRGAPLQFPEHTVQGWLAAARQGAGVIECDVAFTKDRQLVCRHSQCDLHTTTNILTIPELAAKCTTPFSPAKDGKSATAKCCTSDITLDEFKSLCGKMDASDPTATTPEEYQGGTASYRTDLYAAPGECGTLSTHKEFIKLTNSLGLKFTSELKTPEVEMPFQGEYTQAMYAQQLIDEYKAARIDPRRVLAQSFLPDDIFYWIKNEPAFGRQAVYLDERVDTAEGYEEAVKSMSSLRKKGVRTLAPPIFALLDIDERSGKIVPSTYAKAAKKAGIDLIAWSLERSGPLTTVKARKEYYYSTVVEKVGSEGDVYEVVNALAKDVGVKGIFSDWPATVSYYANCFGL</sequence>
<feature type="domain" description="GP-PDE" evidence="8">
    <location>
        <begin position="69"/>
        <end position="396"/>
    </location>
</feature>
<evidence type="ECO:0000313" key="9">
    <source>
        <dbReference type="EMBL" id="PGH15517.1"/>
    </source>
</evidence>
<dbReference type="FunFam" id="3.20.20.190:FF:000040">
    <property type="entry name" value="Glycerophosphoryl diester phosphodiesterase family protein"/>
    <property type="match status" value="1"/>
</dbReference>
<comment type="caution">
    <text evidence="9">The sequence shown here is derived from an EMBL/GenBank/DDBJ whole genome shotgun (WGS) entry which is preliminary data.</text>
</comment>
<dbReference type="CDD" id="cd08560">
    <property type="entry name" value="GDPD_EcGlpQ_like_1"/>
    <property type="match status" value="1"/>
</dbReference>
<feature type="chain" id="PRO_5013061251" description="glycerophosphodiester phosphodiesterase" evidence="7">
    <location>
        <begin position="20"/>
        <end position="418"/>
    </location>
</feature>
<dbReference type="Gene3D" id="3.20.20.190">
    <property type="entry name" value="Phosphatidylinositol (PI) phosphodiesterase"/>
    <property type="match status" value="1"/>
</dbReference>
<feature type="signal peptide" evidence="7">
    <location>
        <begin position="1"/>
        <end position="19"/>
    </location>
</feature>
<name>A0A2B7Y4B1_POLH7</name>